<sequence length="239" mass="26600">MTSLTRSRYLALPFVVTSTYWVLDHLLPDILPKPPKPVSWSIVACAASLLLIALIVMGWRRLVDWMPRPWFPSPFWRVASWLRCRPTVSVVTVIPQASIVDGRMEECVIHVTLVRSLAQMPVDAVVRFDATTLILQRTDQRGSTRHVFRPKETGGFLMRPIAAGSLDSILIDFAATGLPARFPDAPDFDGDYEIAITGIRVEARSDRPFGGKLPPVKWQMCRAAYQANLSAPLSGNAAF</sequence>
<protein>
    <submittedName>
        <fullName evidence="2">Uncharacterized protein</fullName>
    </submittedName>
</protein>
<accession>A0A2U0S976</accession>
<evidence type="ECO:0000256" key="1">
    <source>
        <dbReference type="SAM" id="Phobius"/>
    </source>
</evidence>
<reference evidence="2 3" key="1">
    <citation type="submission" date="2018-05" db="EMBL/GenBank/DDBJ databases">
        <title>Description of Sphingomonas pokkalii sp nov, isolated from the rhizosphere of saline tolerant pokkali rice and its draft genome analysis.</title>
        <authorList>
            <person name="Menon R."/>
            <person name="Kumari S."/>
            <person name="Rameshkumar N."/>
        </authorList>
    </citation>
    <scope>NUCLEOTIDE SEQUENCE [LARGE SCALE GENOMIC DNA]</scope>
    <source>
        <strain evidence="2 3">L3B27</strain>
    </source>
</reference>
<feature type="transmembrane region" description="Helical" evidence="1">
    <location>
        <begin position="38"/>
        <end position="59"/>
    </location>
</feature>
<gene>
    <name evidence="2" type="ORF">DD559_19360</name>
</gene>
<dbReference type="EMBL" id="QENQ01000011">
    <property type="protein sequence ID" value="PVX27900.1"/>
    <property type="molecule type" value="Genomic_DNA"/>
</dbReference>
<keyword evidence="3" id="KW-1185">Reference proteome</keyword>
<keyword evidence="1" id="KW-0472">Membrane</keyword>
<name>A0A2U0S976_9SPHN</name>
<keyword evidence="1" id="KW-0812">Transmembrane</keyword>
<organism evidence="2 3">
    <name type="scientific">Sphingomonas pokkalii</name>
    <dbReference type="NCBI Taxonomy" id="2175090"/>
    <lineage>
        <taxon>Bacteria</taxon>
        <taxon>Pseudomonadati</taxon>
        <taxon>Pseudomonadota</taxon>
        <taxon>Alphaproteobacteria</taxon>
        <taxon>Sphingomonadales</taxon>
        <taxon>Sphingomonadaceae</taxon>
        <taxon>Sphingomonas</taxon>
    </lineage>
</organism>
<dbReference type="Proteomes" id="UP000245890">
    <property type="component" value="Unassembled WGS sequence"/>
</dbReference>
<comment type="caution">
    <text evidence="2">The sequence shown here is derived from an EMBL/GenBank/DDBJ whole genome shotgun (WGS) entry which is preliminary data.</text>
</comment>
<dbReference type="AlphaFoldDB" id="A0A2U0S976"/>
<feature type="transmembrane region" description="Helical" evidence="1">
    <location>
        <begin position="7"/>
        <end position="23"/>
    </location>
</feature>
<evidence type="ECO:0000313" key="2">
    <source>
        <dbReference type="EMBL" id="PVX27900.1"/>
    </source>
</evidence>
<keyword evidence="1" id="KW-1133">Transmembrane helix</keyword>
<evidence type="ECO:0000313" key="3">
    <source>
        <dbReference type="Proteomes" id="UP000245890"/>
    </source>
</evidence>
<proteinExistence type="predicted"/>